<reference evidence="2" key="3">
    <citation type="submission" date="2019-07" db="EMBL/GenBank/DDBJ databases">
        <authorList>
            <person name="Whitman W."/>
            <person name="Huntemann M."/>
            <person name="Clum A."/>
            <person name="Pillay M."/>
            <person name="Palaniappan K."/>
            <person name="Varghese N."/>
            <person name="Mikhailova N."/>
            <person name="Stamatis D."/>
            <person name="Reddy T."/>
            <person name="Daum C."/>
            <person name="Shapiro N."/>
            <person name="Ivanova N."/>
            <person name="Kyrpides N."/>
            <person name="Woyke T."/>
        </authorList>
    </citation>
    <scope>NUCLEOTIDE SEQUENCE</scope>
    <source>
        <strain evidence="2">CGMCC 1.5380</strain>
    </source>
</reference>
<reference evidence="1 3" key="2">
    <citation type="submission" date="2018-07" db="EMBL/GenBank/DDBJ databases">
        <title>Genomic Encyclopedia of Type Strains, Phase IV (KMG-IV): sequencing the most valuable type-strain genomes for metagenomic binning, comparative biology and taxonomic classification.</title>
        <authorList>
            <person name="Goeker M."/>
        </authorList>
    </citation>
    <scope>NUCLEOTIDE SEQUENCE [LARGE SCALE GENOMIC DNA]</scope>
    <source>
        <strain evidence="1 3">DSM 19728</strain>
    </source>
</reference>
<name>A0A562PJP2_9FLAO</name>
<evidence type="ECO:0000313" key="2">
    <source>
        <dbReference type="EMBL" id="TWI44598.1"/>
    </source>
</evidence>
<dbReference type="RefSeq" id="WP_114755009.1">
    <property type="nucleotide sequence ID" value="NZ_QQBA01000014.1"/>
</dbReference>
<reference evidence="2 4" key="1">
    <citation type="journal article" date="2015" name="Stand. Genomic Sci.">
        <title>Genomic Encyclopedia of Bacterial and Archaeal Type Strains, Phase III: the genomes of soil and plant-associated and newly described type strains.</title>
        <authorList>
            <person name="Whitman W.B."/>
            <person name="Woyke T."/>
            <person name="Klenk H.P."/>
            <person name="Zhou Y."/>
            <person name="Lilburn T.G."/>
            <person name="Beck B.J."/>
            <person name="De Vos P."/>
            <person name="Vandamme P."/>
            <person name="Eisen J.A."/>
            <person name="Garrity G."/>
            <person name="Hugenholtz P."/>
            <person name="Kyrpides N.C."/>
        </authorList>
    </citation>
    <scope>NUCLEOTIDE SEQUENCE [LARGE SCALE GENOMIC DNA]</scope>
    <source>
        <strain evidence="2 4">CGMCC 1.5380</strain>
    </source>
</reference>
<evidence type="ECO:0000313" key="4">
    <source>
        <dbReference type="Proteomes" id="UP000321392"/>
    </source>
</evidence>
<organism evidence="2 4">
    <name type="scientific">Flavobacterium glaciei</name>
    <dbReference type="NCBI Taxonomy" id="386300"/>
    <lineage>
        <taxon>Bacteria</taxon>
        <taxon>Pseudomonadati</taxon>
        <taxon>Bacteroidota</taxon>
        <taxon>Flavobacteriia</taxon>
        <taxon>Flavobacteriales</taxon>
        <taxon>Flavobacteriaceae</taxon>
        <taxon>Flavobacterium</taxon>
    </lineage>
</organism>
<dbReference type="Proteomes" id="UP000254518">
    <property type="component" value="Unassembled WGS sequence"/>
</dbReference>
<accession>A0A562PJP2</accession>
<keyword evidence="3" id="KW-1185">Reference proteome</keyword>
<dbReference type="EMBL" id="QQBA01000014">
    <property type="protein sequence ID" value="RDI51307.1"/>
    <property type="molecule type" value="Genomic_DNA"/>
</dbReference>
<proteinExistence type="predicted"/>
<protein>
    <submittedName>
        <fullName evidence="2">Uncharacterized protein</fullName>
    </submittedName>
</protein>
<sequence>MTIKEITLELDKKAVSGIEITKRRGMLTSTWLIYKKEKCYYYFDVNEKIIFDENHKYSAEELEMEFQDSNFELDCEII</sequence>
<gene>
    <name evidence="1" type="ORF">DFR66_11437</name>
    <name evidence="2" type="ORF">IQ02_02591</name>
</gene>
<dbReference type="Proteomes" id="UP000321392">
    <property type="component" value="Unassembled WGS sequence"/>
</dbReference>
<dbReference type="AlphaFoldDB" id="A0A562PJP2"/>
<dbReference type="OrthoDB" id="1373330at2"/>
<evidence type="ECO:0000313" key="3">
    <source>
        <dbReference type="Proteomes" id="UP000254518"/>
    </source>
</evidence>
<evidence type="ECO:0000313" key="1">
    <source>
        <dbReference type="EMBL" id="RDI51307.1"/>
    </source>
</evidence>
<comment type="caution">
    <text evidence="2">The sequence shown here is derived from an EMBL/GenBank/DDBJ whole genome shotgun (WGS) entry which is preliminary data.</text>
</comment>
<dbReference type="EMBL" id="VLKX01000017">
    <property type="protein sequence ID" value="TWI44598.1"/>
    <property type="molecule type" value="Genomic_DNA"/>
</dbReference>